<sequence>MKDSTNYRCRPLRGTRVQTASSAEAQNSIRGVHLPSYEASLPQPDCYFFLRNGGLKASLSAFMVSCCAFSTSTARVVNLSRRPWIAISSEASAKADAVEEASVGANAVEEMAAAAGWAGEEDPED</sequence>
<reference evidence="1 2" key="1">
    <citation type="submission" date="2016-03" db="EMBL/GenBank/DDBJ databases">
        <title>Whole genome sequencing of Grifola frondosa 9006-11.</title>
        <authorList>
            <person name="Min B."/>
            <person name="Park H."/>
            <person name="Kim J.-G."/>
            <person name="Cho H."/>
            <person name="Oh Y.-L."/>
            <person name="Kong W.-S."/>
            <person name="Choi I.-G."/>
        </authorList>
    </citation>
    <scope>NUCLEOTIDE SEQUENCE [LARGE SCALE GENOMIC DNA]</scope>
    <source>
        <strain evidence="1 2">9006-11</strain>
    </source>
</reference>
<evidence type="ECO:0000313" key="2">
    <source>
        <dbReference type="Proteomes" id="UP000092993"/>
    </source>
</evidence>
<dbReference type="EMBL" id="LUGG01000002">
    <property type="protein sequence ID" value="OBZ77633.1"/>
    <property type="molecule type" value="Genomic_DNA"/>
</dbReference>
<dbReference type="Proteomes" id="UP000092993">
    <property type="component" value="Unassembled WGS sequence"/>
</dbReference>
<comment type="caution">
    <text evidence="1">The sequence shown here is derived from an EMBL/GenBank/DDBJ whole genome shotgun (WGS) entry which is preliminary data.</text>
</comment>
<evidence type="ECO:0000313" key="1">
    <source>
        <dbReference type="EMBL" id="OBZ77633.1"/>
    </source>
</evidence>
<accession>A0A1C7ML96</accession>
<organism evidence="1 2">
    <name type="scientific">Grifola frondosa</name>
    <name type="common">Maitake</name>
    <name type="synonym">Polyporus frondosus</name>
    <dbReference type="NCBI Taxonomy" id="5627"/>
    <lineage>
        <taxon>Eukaryota</taxon>
        <taxon>Fungi</taxon>
        <taxon>Dikarya</taxon>
        <taxon>Basidiomycota</taxon>
        <taxon>Agaricomycotina</taxon>
        <taxon>Agaricomycetes</taxon>
        <taxon>Polyporales</taxon>
        <taxon>Grifolaceae</taxon>
        <taxon>Grifola</taxon>
    </lineage>
</organism>
<keyword evidence="2" id="KW-1185">Reference proteome</keyword>
<gene>
    <name evidence="1" type="ORF">A0H81_02897</name>
</gene>
<dbReference type="AlphaFoldDB" id="A0A1C7ML96"/>
<proteinExistence type="predicted"/>
<protein>
    <submittedName>
        <fullName evidence="1">Uncharacterized protein</fullName>
    </submittedName>
</protein>
<name>A0A1C7ML96_GRIFR</name>